<organism evidence="4">
    <name type="scientific">Chromera velia CCMP2878</name>
    <dbReference type="NCBI Taxonomy" id="1169474"/>
    <lineage>
        <taxon>Eukaryota</taxon>
        <taxon>Sar</taxon>
        <taxon>Alveolata</taxon>
        <taxon>Colpodellida</taxon>
        <taxon>Chromeraceae</taxon>
        <taxon>Chromera</taxon>
    </lineage>
</organism>
<dbReference type="VEuPathDB" id="CryptoDB:Cvel_24307"/>
<evidence type="ECO:0000256" key="3">
    <source>
        <dbReference type="ARBA" id="ARBA00023212"/>
    </source>
</evidence>
<dbReference type="PANTHER" id="PTHR24107">
    <property type="entry name" value="YNEIN REGULATORY COMPLEX SUBUNIT 5"/>
    <property type="match status" value="1"/>
</dbReference>
<reference evidence="4" key="1">
    <citation type="submission" date="2014-11" db="EMBL/GenBank/DDBJ databases">
        <authorList>
            <person name="Otto D Thomas"/>
            <person name="Naeem Raeece"/>
        </authorList>
    </citation>
    <scope>NUCLEOTIDE SEQUENCE</scope>
</reference>
<dbReference type="EMBL" id="CDMZ01001779">
    <property type="protein sequence ID" value="CEM37477.1"/>
    <property type="molecule type" value="Genomic_DNA"/>
</dbReference>
<gene>
    <name evidence="4" type="ORF">Cvel_24307</name>
</gene>
<evidence type="ECO:0000256" key="1">
    <source>
        <dbReference type="ARBA" id="ARBA00004245"/>
    </source>
</evidence>
<dbReference type="PhylomeDB" id="A0A0G4H1I5"/>
<evidence type="ECO:0000256" key="2">
    <source>
        <dbReference type="ARBA" id="ARBA00022490"/>
    </source>
</evidence>
<dbReference type="InterPro" id="IPR032675">
    <property type="entry name" value="LRR_dom_sf"/>
</dbReference>
<dbReference type="GO" id="GO:0005856">
    <property type="term" value="C:cytoskeleton"/>
    <property type="evidence" value="ECO:0007669"/>
    <property type="project" value="UniProtKB-SubCell"/>
</dbReference>
<accession>A0A0G4H1I5</accession>
<protein>
    <submittedName>
        <fullName evidence="4">Uncharacterized protein</fullName>
    </submittedName>
</protein>
<dbReference type="InterPro" id="IPR001611">
    <property type="entry name" value="Leu-rich_rpt"/>
</dbReference>
<sequence>MKRISEIDLTNSFLSTEGVAALANAVRRGVLDGLERLDVRGNRLDLQGNTWGKFIKAIIEREGGLPKLRKLSVDELAVHGLLVIALGSGKLPSLERLHPSELFFGHVRLKSVARAVRTGRFPLRLRTLKFGLRRNVEVDCLVRAIAGSQKGLPLCVSSLNLSGGRVGEDALRFLAEGGSGGSGKLSHLVSLDLSQCEIDDKKLKILGEVFCTHRCPQLRFLNLEENSFSSAGVSVFFDNLRPDSLPKLKRVKQGVRRGLECGIEGRVLWEAVGLGLPPGAGTWRSSAGWI</sequence>
<comment type="subcellular location">
    <subcellularLocation>
        <location evidence="1">Cytoplasm</location>
        <location evidence="1">Cytoskeleton</location>
    </subcellularLocation>
</comment>
<dbReference type="InterPro" id="IPR052410">
    <property type="entry name" value="DRC5"/>
</dbReference>
<keyword evidence="3" id="KW-0206">Cytoskeleton</keyword>
<dbReference type="AlphaFoldDB" id="A0A0G4H1I5"/>
<evidence type="ECO:0000313" key="4">
    <source>
        <dbReference type="EMBL" id="CEM37477.1"/>
    </source>
</evidence>
<proteinExistence type="predicted"/>
<dbReference type="Pfam" id="PF13516">
    <property type="entry name" value="LRR_6"/>
    <property type="match status" value="1"/>
</dbReference>
<keyword evidence="2" id="KW-0963">Cytoplasm</keyword>
<name>A0A0G4H1I5_9ALVE</name>
<dbReference type="PANTHER" id="PTHR24107:SF2">
    <property type="entry name" value="NLR FAMILY CARD DOMAIN CONTAINING 3"/>
    <property type="match status" value="1"/>
</dbReference>
<dbReference type="SUPFAM" id="SSF52047">
    <property type="entry name" value="RNI-like"/>
    <property type="match status" value="1"/>
</dbReference>
<dbReference type="Gene3D" id="3.80.10.10">
    <property type="entry name" value="Ribonuclease Inhibitor"/>
    <property type="match status" value="1"/>
</dbReference>